<dbReference type="GO" id="GO:0007156">
    <property type="term" value="P:homophilic cell adhesion via plasma membrane adhesion molecules"/>
    <property type="evidence" value="ECO:0007669"/>
    <property type="project" value="TreeGrafter"/>
</dbReference>
<dbReference type="InterPro" id="IPR003598">
    <property type="entry name" value="Ig_sub2"/>
</dbReference>
<accession>A0A7J7K099</accession>
<dbReference type="Gene3D" id="2.60.40.10">
    <property type="entry name" value="Immunoglobulins"/>
    <property type="match status" value="3"/>
</dbReference>
<evidence type="ECO:0000259" key="5">
    <source>
        <dbReference type="PROSITE" id="PS50835"/>
    </source>
</evidence>
<dbReference type="PROSITE" id="PS50835">
    <property type="entry name" value="IG_LIKE"/>
    <property type="match status" value="3"/>
</dbReference>
<dbReference type="SMART" id="SM00408">
    <property type="entry name" value="IGc2"/>
    <property type="match status" value="2"/>
</dbReference>
<dbReference type="Pfam" id="PF13927">
    <property type="entry name" value="Ig_3"/>
    <property type="match status" value="1"/>
</dbReference>
<keyword evidence="7" id="KW-1185">Reference proteome</keyword>
<dbReference type="InterPro" id="IPR003599">
    <property type="entry name" value="Ig_sub"/>
</dbReference>
<protein>
    <recommendedName>
        <fullName evidence="5">Ig-like domain-containing protein</fullName>
    </recommendedName>
</protein>
<dbReference type="GO" id="GO:0005886">
    <property type="term" value="C:plasma membrane"/>
    <property type="evidence" value="ECO:0007669"/>
    <property type="project" value="TreeGrafter"/>
</dbReference>
<evidence type="ECO:0000256" key="1">
    <source>
        <dbReference type="ARBA" id="ARBA00022729"/>
    </source>
</evidence>
<feature type="region of interest" description="Disordered" evidence="4">
    <location>
        <begin position="37"/>
        <end position="70"/>
    </location>
</feature>
<dbReference type="SMART" id="SM00409">
    <property type="entry name" value="IG"/>
    <property type="match status" value="3"/>
</dbReference>
<dbReference type="EMBL" id="VXIV02001643">
    <property type="protein sequence ID" value="KAF6031026.1"/>
    <property type="molecule type" value="Genomic_DNA"/>
</dbReference>
<evidence type="ECO:0000313" key="7">
    <source>
        <dbReference type="Proteomes" id="UP000593567"/>
    </source>
</evidence>
<name>A0A7J7K099_BUGNE</name>
<dbReference type="InterPro" id="IPR007110">
    <property type="entry name" value="Ig-like_dom"/>
</dbReference>
<dbReference type="SUPFAM" id="SSF48726">
    <property type="entry name" value="Immunoglobulin"/>
    <property type="match status" value="3"/>
</dbReference>
<feature type="domain" description="Ig-like" evidence="5">
    <location>
        <begin position="377"/>
        <end position="458"/>
    </location>
</feature>
<evidence type="ECO:0000256" key="3">
    <source>
        <dbReference type="ARBA" id="ARBA00023319"/>
    </source>
</evidence>
<keyword evidence="2" id="KW-1015">Disulfide bond</keyword>
<dbReference type="Proteomes" id="UP000593567">
    <property type="component" value="Unassembled WGS sequence"/>
</dbReference>
<comment type="caution">
    <text evidence="6">The sequence shown here is derived from an EMBL/GenBank/DDBJ whole genome shotgun (WGS) entry which is preliminary data.</text>
</comment>
<dbReference type="AlphaFoldDB" id="A0A7J7K099"/>
<evidence type="ECO:0000256" key="4">
    <source>
        <dbReference type="SAM" id="MobiDB-lite"/>
    </source>
</evidence>
<dbReference type="InterPro" id="IPR013098">
    <property type="entry name" value="Ig_I-set"/>
</dbReference>
<gene>
    <name evidence="6" type="ORF">EB796_010655</name>
</gene>
<dbReference type="InterPro" id="IPR013783">
    <property type="entry name" value="Ig-like_fold"/>
</dbReference>
<keyword evidence="3" id="KW-0393">Immunoglobulin domain</keyword>
<dbReference type="InterPro" id="IPR050958">
    <property type="entry name" value="Cell_Adh-Cytoskel_Orgn"/>
</dbReference>
<dbReference type="PANTHER" id="PTHR45080">
    <property type="entry name" value="CONTACTIN 5"/>
    <property type="match status" value="1"/>
</dbReference>
<dbReference type="Pfam" id="PF07679">
    <property type="entry name" value="I-set"/>
    <property type="match status" value="1"/>
</dbReference>
<dbReference type="InterPro" id="IPR036179">
    <property type="entry name" value="Ig-like_dom_sf"/>
</dbReference>
<dbReference type="FunFam" id="2.60.40.10:FF:000107">
    <property type="entry name" value="Myosin, light chain kinase a"/>
    <property type="match status" value="1"/>
</dbReference>
<sequence>MWTCNADVDSGTFRTGNAIRLSTGAVTRRRFTLTRPKFGTRGSLRPRIPGGSRQGRIPLRRKPAGQPQVKVAVPATPTSTSATNDLGPVQALKAGEEGSYDFSDQFNAIIPDKTYTKPKKEDFVKKSNPNKINIESRIPLTTEEESLVTEVAHVGETAIVHCAFDDITQIGAYQQAKIWWTKLPERSSDRPVIMAAGTQVRIPDDRLRVVTFPDNTFSVLVIKNVLPSDAGKFKCSLPTITGTETRFTALEVKEAKSDGIAMSPKENALKSGEELSLFCQPQDPSLKVWWTAKDATGNNIDVTRGFDRVAGRNLIIRNIQGNQAGIYTCHVEIGFGSPIRRHFNVIVKERPWPIDAFISDFKVDSLLAQYNKDPTYGEDVDLRCETGGIPTPSVQWLKDGRLLSNSYKYIVTSYEPAYKDNAVISKLTVKNFQRYDAGRYQCKAVNDAGTQQQDFVIRGVATSVGGSMPSDDEDIGQSAALTSRRGEIKISICQPGRPCQIDSMPEYSGDGEI</sequence>
<organism evidence="6 7">
    <name type="scientific">Bugula neritina</name>
    <name type="common">Brown bryozoan</name>
    <name type="synonym">Sertularia neritina</name>
    <dbReference type="NCBI Taxonomy" id="10212"/>
    <lineage>
        <taxon>Eukaryota</taxon>
        <taxon>Metazoa</taxon>
        <taxon>Spiralia</taxon>
        <taxon>Lophotrochozoa</taxon>
        <taxon>Bryozoa</taxon>
        <taxon>Gymnolaemata</taxon>
        <taxon>Cheilostomatida</taxon>
        <taxon>Flustrina</taxon>
        <taxon>Buguloidea</taxon>
        <taxon>Bugulidae</taxon>
        <taxon>Bugula</taxon>
    </lineage>
</organism>
<proteinExistence type="predicted"/>
<keyword evidence="1" id="KW-0732">Signal</keyword>
<feature type="domain" description="Ig-like" evidence="5">
    <location>
        <begin position="238"/>
        <end position="332"/>
    </location>
</feature>
<reference evidence="6" key="1">
    <citation type="submission" date="2020-06" db="EMBL/GenBank/DDBJ databases">
        <title>Draft genome of Bugula neritina, a colonial animal packing powerful symbionts and potential medicines.</title>
        <authorList>
            <person name="Rayko M."/>
        </authorList>
    </citation>
    <scope>NUCLEOTIDE SEQUENCE [LARGE SCALE GENOMIC DNA]</scope>
    <source>
        <strain evidence="6">Kwan_BN1</strain>
    </source>
</reference>
<dbReference type="OrthoDB" id="190835at2759"/>
<dbReference type="PANTHER" id="PTHR45080:SF8">
    <property type="entry name" value="IG-LIKE DOMAIN-CONTAINING PROTEIN"/>
    <property type="match status" value="1"/>
</dbReference>
<evidence type="ECO:0000313" key="6">
    <source>
        <dbReference type="EMBL" id="KAF6031026.1"/>
    </source>
</evidence>
<evidence type="ECO:0000256" key="2">
    <source>
        <dbReference type="ARBA" id="ARBA00023157"/>
    </source>
</evidence>
<feature type="domain" description="Ig-like" evidence="5">
    <location>
        <begin position="139"/>
        <end position="237"/>
    </location>
</feature>
<dbReference type="CDD" id="cd00096">
    <property type="entry name" value="Ig"/>
    <property type="match status" value="1"/>
</dbReference>